<dbReference type="STRING" id="1963862.B4O97_12610"/>
<name>A0A1Y1RWC9_9SPIO</name>
<evidence type="ECO:0000313" key="2">
    <source>
        <dbReference type="Proteomes" id="UP000192343"/>
    </source>
</evidence>
<sequence>MKHYIAQKAEEDFNKARGKATLGMILNYLSPERQELLSLQDVRDLLHPKGESYQGMKTVPLDRIIGSEGRYKDFNKAFLPRHEHVRNRWQSIDRAHISDIILPPIKLYEIGGVYFVRDGNHRVSVARHQGVYAIDAEVTSLTTEISLNPKMTIQDLKKAIIDYEKQDVFSKSELGRIISPHELSFTETGRIYELLRHIQGHKYFMNLDKKEEIPFVEAGRSWYRNLYRPIIQVIKRDKLHKRFPGRTPSDLYMWIIKHWHELKEKYGEDFSMEEAARNYAETFGTSWSNKIMNLLLRKRNQ</sequence>
<dbReference type="AlphaFoldDB" id="A0A1Y1RWC9"/>
<organism evidence="1 2">
    <name type="scientific">Marispirochaeta aestuarii</name>
    <dbReference type="NCBI Taxonomy" id="1963862"/>
    <lineage>
        <taxon>Bacteria</taxon>
        <taxon>Pseudomonadati</taxon>
        <taxon>Spirochaetota</taxon>
        <taxon>Spirochaetia</taxon>
        <taxon>Spirochaetales</taxon>
        <taxon>Spirochaetaceae</taxon>
        <taxon>Marispirochaeta</taxon>
    </lineage>
</organism>
<dbReference type="RefSeq" id="WP_083051314.1">
    <property type="nucleotide sequence ID" value="NZ_CAXXQO010000004.1"/>
</dbReference>
<comment type="caution">
    <text evidence="1">The sequence shown here is derived from an EMBL/GenBank/DDBJ whole genome shotgun (WGS) entry which is preliminary data.</text>
</comment>
<protein>
    <submittedName>
        <fullName evidence="1">Transcriptional regulator</fullName>
    </submittedName>
</protein>
<dbReference type="InterPro" id="IPR036086">
    <property type="entry name" value="ParB/Sulfiredoxin_sf"/>
</dbReference>
<dbReference type="EMBL" id="MWQY01000013">
    <property type="protein sequence ID" value="ORC34477.1"/>
    <property type="molecule type" value="Genomic_DNA"/>
</dbReference>
<gene>
    <name evidence="1" type="ORF">B4O97_12610</name>
</gene>
<dbReference type="SUPFAM" id="SSF110849">
    <property type="entry name" value="ParB/Sulfiredoxin"/>
    <property type="match status" value="1"/>
</dbReference>
<evidence type="ECO:0000313" key="1">
    <source>
        <dbReference type="EMBL" id="ORC34477.1"/>
    </source>
</evidence>
<accession>A0A1Y1RWC9</accession>
<reference evidence="1 2" key="1">
    <citation type="submission" date="2017-03" db="EMBL/GenBank/DDBJ databases">
        <title>Draft Genome sequence of Marispirochaeta sp. strain JC444.</title>
        <authorList>
            <person name="Shivani Y."/>
            <person name="Subhash Y."/>
            <person name="Sasikala C."/>
            <person name="Ramana C."/>
        </authorList>
    </citation>
    <scope>NUCLEOTIDE SEQUENCE [LARGE SCALE GENOMIC DNA]</scope>
    <source>
        <strain evidence="1 2">JC444</strain>
    </source>
</reference>
<dbReference type="OrthoDB" id="1100724at2"/>
<proteinExistence type="predicted"/>
<dbReference type="Proteomes" id="UP000192343">
    <property type="component" value="Unassembled WGS sequence"/>
</dbReference>
<keyword evidence="2" id="KW-1185">Reference proteome</keyword>